<sequence length="225" mass="25364">MGSSYHQFCPVAKAMELLDERWTLLLLRELIMGSEHFNDLRRGLPRMSPTLLSTRLHQLAVAGIVEREETDCVVSYRLTDAGRELRPVVEALGIWGTRWIGELGDEDLDPKLLLWDMHRRVDHSVVPEGKTVVHFAFSGVRGHSRNWWLVINSGEVDMCDIDPGFDVAVSVSAGLRQMTEIWRGNLTWSDAIRSGDVTISGPTALRRSLPSWFELSTFASIPRPA</sequence>
<name>A0A1Q4K599_RHOER</name>
<dbReference type="SUPFAM" id="SSF46785">
    <property type="entry name" value="Winged helix' DNA-binding domain"/>
    <property type="match status" value="1"/>
</dbReference>
<evidence type="ECO:0000256" key="2">
    <source>
        <dbReference type="ARBA" id="ARBA00023125"/>
    </source>
</evidence>
<evidence type="ECO:0000313" key="5">
    <source>
        <dbReference type="Proteomes" id="UP000502345"/>
    </source>
</evidence>
<dbReference type="Gene3D" id="1.10.10.10">
    <property type="entry name" value="Winged helix-like DNA-binding domain superfamily/Winged helix DNA-binding domain"/>
    <property type="match status" value="1"/>
</dbReference>
<keyword evidence="3" id="KW-0804">Transcription</keyword>
<proteinExistence type="predicted"/>
<dbReference type="RefSeq" id="WP_003940889.1">
    <property type="nucleotide sequence ID" value="NZ_AP018733.1"/>
</dbReference>
<dbReference type="EMBL" id="CP050124">
    <property type="protein sequence ID" value="QIP39355.1"/>
    <property type="molecule type" value="Genomic_DNA"/>
</dbReference>
<dbReference type="InterPro" id="IPR036527">
    <property type="entry name" value="SCP2_sterol-bd_dom_sf"/>
</dbReference>
<dbReference type="PROSITE" id="PS51118">
    <property type="entry name" value="HTH_HXLR"/>
    <property type="match status" value="1"/>
</dbReference>
<keyword evidence="2" id="KW-0238">DNA-binding</keyword>
<organism evidence="4 5">
    <name type="scientific">Rhodococcus erythropolis</name>
    <name type="common">Arthrobacter picolinophilus</name>
    <dbReference type="NCBI Taxonomy" id="1833"/>
    <lineage>
        <taxon>Bacteria</taxon>
        <taxon>Bacillati</taxon>
        <taxon>Actinomycetota</taxon>
        <taxon>Actinomycetes</taxon>
        <taxon>Mycobacteriales</taxon>
        <taxon>Nocardiaceae</taxon>
        <taxon>Rhodococcus</taxon>
        <taxon>Rhodococcus erythropolis group</taxon>
    </lineage>
</organism>
<protein>
    <submittedName>
        <fullName evidence="4">HxlR family transcriptional regulator</fullName>
    </submittedName>
</protein>
<evidence type="ECO:0000256" key="1">
    <source>
        <dbReference type="ARBA" id="ARBA00023015"/>
    </source>
</evidence>
<dbReference type="InterPro" id="IPR036388">
    <property type="entry name" value="WH-like_DNA-bd_sf"/>
</dbReference>
<gene>
    <name evidence="4" type="ORF">G9444_2111</name>
</gene>
<dbReference type="GO" id="GO:0003677">
    <property type="term" value="F:DNA binding"/>
    <property type="evidence" value="ECO:0007669"/>
    <property type="project" value="UniProtKB-KW"/>
</dbReference>
<accession>A0A1Q4K599</accession>
<dbReference type="InterPro" id="IPR002577">
    <property type="entry name" value="HTH_HxlR"/>
</dbReference>
<dbReference type="Proteomes" id="UP000502345">
    <property type="component" value="Chromosome"/>
</dbReference>
<dbReference type="PANTHER" id="PTHR33204:SF18">
    <property type="entry name" value="TRANSCRIPTIONAL REGULATORY PROTEIN"/>
    <property type="match status" value="1"/>
</dbReference>
<dbReference type="OrthoDB" id="9792527at2"/>
<evidence type="ECO:0000313" key="4">
    <source>
        <dbReference type="EMBL" id="QIP39355.1"/>
    </source>
</evidence>
<dbReference type="Pfam" id="PF01638">
    <property type="entry name" value="HxlR"/>
    <property type="match status" value="1"/>
</dbReference>
<reference evidence="4 5" key="1">
    <citation type="submission" date="2020-03" db="EMBL/GenBank/DDBJ databases">
        <title>Screen low temperature-resistant strains for efficient degradation of petroleum hydrocarbons under the low temperature.</title>
        <authorList>
            <person name="Wang Y."/>
            <person name="Chen J."/>
        </authorList>
    </citation>
    <scope>NUCLEOTIDE SEQUENCE [LARGE SCALE GENOMIC DNA]</scope>
    <source>
        <strain evidence="4 5">KB1</strain>
    </source>
</reference>
<keyword evidence="1" id="KW-0805">Transcription regulation</keyword>
<dbReference type="SUPFAM" id="SSF55718">
    <property type="entry name" value="SCP-like"/>
    <property type="match status" value="1"/>
</dbReference>
<dbReference type="STRING" id="1833.XU06_09570"/>
<dbReference type="GeneID" id="64139928"/>
<dbReference type="PANTHER" id="PTHR33204">
    <property type="entry name" value="TRANSCRIPTIONAL REGULATOR, MARR FAMILY"/>
    <property type="match status" value="1"/>
</dbReference>
<evidence type="ECO:0000256" key="3">
    <source>
        <dbReference type="ARBA" id="ARBA00023163"/>
    </source>
</evidence>
<dbReference type="InterPro" id="IPR036390">
    <property type="entry name" value="WH_DNA-bd_sf"/>
</dbReference>
<dbReference type="AlphaFoldDB" id="A0A1Q4K599"/>